<dbReference type="SMART" id="SM00387">
    <property type="entry name" value="HATPase_c"/>
    <property type="match status" value="1"/>
</dbReference>
<keyword evidence="11 18" id="KW-0067">ATP-binding</keyword>
<comment type="catalytic activity">
    <reaction evidence="1">
        <text>ATP + protein L-histidine = ADP + protein N-phospho-L-histidine.</text>
        <dbReference type="EC" id="2.7.13.3"/>
    </reaction>
</comment>
<evidence type="ECO:0000256" key="6">
    <source>
        <dbReference type="ARBA" id="ARBA00022553"/>
    </source>
</evidence>
<dbReference type="PROSITE" id="PS50885">
    <property type="entry name" value="HAMP"/>
    <property type="match status" value="1"/>
</dbReference>
<gene>
    <name evidence="18" type="ORF">PXH66_22600</name>
</gene>
<dbReference type="SUPFAM" id="SSF47384">
    <property type="entry name" value="Homodimeric domain of signal transducing histidine kinase"/>
    <property type="match status" value="1"/>
</dbReference>
<comment type="subcellular location">
    <subcellularLocation>
        <location evidence="2">Cell inner membrane</location>
        <topology evidence="2">Multi-pass membrane protein</topology>
    </subcellularLocation>
</comment>
<sequence>MTFFPKTLLVRTALYLGMLLAIGQMFWTAAARYLLETQVKPAYDQQVVDMVVMAQALIESQPPAADPASIETLHLPQLRALKIVPDSQPRPELVPHAPDDVPGNLIELMQQRFGTSVLCLQEKEGEVTWLRFPARGQFFWFNFVAEPEDGTILTSEFLLFSVLFVLAVGGSYLIVFQIIRKLRYVTDAAKAIGRGEPPGTLALSGPEEIQSLAEGFNQMSRDLIKLEAERRLMLAGISHDLRTPLTRMRIAVELAKNDLDPALVHDIEDMDAILSQFLDYARDGNEEQPAEHDLNALIAETIQRYAARGHTLEANLGPIPRFAFRGNSIRRVLENLIDNAVRYGKTNIQVTTTCSADVVSITVSDSGPGIRSGRPEDYIKPFAREDVSRSERGAGLGLTIADRAARLHGGRLRLRNADQGGVSVTVELPLTRSKGEHKT</sequence>
<organism evidence="18 19">
    <name type="scientific">Synoicihabitans lomoniglobus</name>
    <dbReference type="NCBI Taxonomy" id="2909285"/>
    <lineage>
        <taxon>Bacteria</taxon>
        <taxon>Pseudomonadati</taxon>
        <taxon>Verrucomicrobiota</taxon>
        <taxon>Opitutia</taxon>
        <taxon>Opitutales</taxon>
        <taxon>Opitutaceae</taxon>
        <taxon>Synoicihabitans</taxon>
    </lineage>
</organism>
<dbReference type="InterPro" id="IPR004358">
    <property type="entry name" value="Sig_transdc_His_kin-like_C"/>
</dbReference>
<dbReference type="InterPro" id="IPR036890">
    <property type="entry name" value="HATPase_C_sf"/>
</dbReference>
<keyword evidence="14 15" id="KW-0472">Membrane</keyword>
<dbReference type="GO" id="GO:0005524">
    <property type="term" value="F:ATP binding"/>
    <property type="evidence" value="ECO:0007669"/>
    <property type="project" value="UniProtKB-KW"/>
</dbReference>
<dbReference type="PRINTS" id="PR00344">
    <property type="entry name" value="BCTRLSENSOR"/>
</dbReference>
<keyword evidence="12 15" id="KW-1133">Transmembrane helix</keyword>
<keyword evidence="10" id="KW-0418">Kinase</keyword>
<keyword evidence="6" id="KW-0597">Phosphoprotein</keyword>
<dbReference type="Pfam" id="PF00512">
    <property type="entry name" value="HisKA"/>
    <property type="match status" value="1"/>
</dbReference>
<dbReference type="Pfam" id="PF02518">
    <property type="entry name" value="HATPase_c"/>
    <property type="match status" value="1"/>
</dbReference>
<dbReference type="GO" id="GO:0005886">
    <property type="term" value="C:plasma membrane"/>
    <property type="evidence" value="ECO:0007669"/>
    <property type="project" value="UniProtKB-SubCell"/>
</dbReference>
<dbReference type="KEGG" id="slom:PXH66_22600"/>
<keyword evidence="4" id="KW-1003">Cell membrane</keyword>
<accession>A0AAF0A1L6</accession>
<proteinExistence type="predicted"/>
<dbReference type="CDD" id="cd06225">
    <property type="entry name" value="HAMP"/>
    <property type="match status" value="1"/>
</dbReference>
<dbReference type="AlphaFoldDB" id="A0AAF0A1L6"/>
<dbReference type="PANTHER" id="PTHR44936">
    <property type="entry name" value="SENSOR PROTEIN CREC"/>
    <property type="match status" value="1"/>
</dbReference>
<keyword evidence="8 15" id="KW-0812">Transmembrane</keyword>
<evidence type="ECO:0000313" key="19">
    <source>
        <dbReference type="Proteomes" id="UP001218638"/>
    </source>
</evidence>
<dbReference type="PROSITE" id="PS50109">
    <property type="entry name" value="HIS_KIN"/>
    <property type="match status" value="1"/>
</dbReference>
<dbReference type="SMART" id="SM00304">
    <property type="entry name" value="HAMP"/>
    <property type="match status" value="1"/>
</dbReference>
<dbReference type="SUPFAM" id="SSF55874">
    <property type="entry name" value="ATPase domain of HSP90 chaperone/DNA topoisomerase II/histidine kinase"/>
    <property type="match status" value="1"/>
</dbReference>
<evidence type="ECO:0000256" key="12">
    <source>
        <dbReference type="ARBA" id="ARBA00022989"/>
    </source>
</evidence>
<dbReference type="InterPro" id="IPR036097">
    <property type="entry name" value="HisK_dim/P_sf"/>
</dbReference>
<evidence type="ECO:0000256" key="13">
    <source>
        <dbReference type="ARBA" id="ARBA00023012"/>
    </source>
</evidence>
<dbReference type="EC" id="2.7.13.3" evidence="3"/>
<evidence type="ECO:0000256" key="11">
    <source>
        <dbReference type="ARBA" id="ARBA00022840"/>
    </source>
</evidence>
<reference evidence="18" key="1">
    <citation type="submission" date="2023-03" db="EMBL/GenBank/DDBJ databases">
        <title>Lomoglobus Profundus gen. nov., sp. nov., a novel member of the phylum Verrucomicrobia, isolated from deep-marine sediment of South China Sea.</title>
        <authorList>
            <person name="Ahmad T."/>
            <person name="Ishaq S.E."/>
            <person name="Wang F."/>
        </authorList>
    </citation>
    <scope>NUCLEOTIDE SEQUENCE</scope>
    <source>
        <strain evidence="18">LMO-M01</strain>
    </source>
</reference>
<evidence type="ECO:0000256" key="14">
    <source>
        <dbReference type="ARBA" id="ARBA00023136"/>
    </source>
</evidence>
<evidence type="ECO:0000256" key="7">
    <source>
        <dbReference type="ARBA" id="ARBA00022679"/>
    </source>
</evidence>
<evidence type="ECO:0000256" key="10">
    <source>
        <dbReference type="ARBA" id="ARBA00022777"/>
    </source>
</evidence>
<dbReference type="Gene3D" id="1.10.287.130">
    <property type="match status" value="1"/>
</dbReference>
<evidence type="ECO:0000313" key="18">
    <source>
        <dbReference type="EMBL" id="WED65137.1"/>
    </source>
</evidence>
<dbReference type="SMART" id="SM00388">
    <property type="entry name" value="HisKA"/>
    <property type="match status" value="1"/>
</dbReference>
<name>A0AAF0A1L6_9BACT</name>
<keyword evidence="9" id="KW-0547">Nucleotide-binding</keyword>
<evidence type="ECO:0000256" key="1">
    <source>
        <dbReference type="ARBA" id="ARBA00000085"/>
    </source>
</evidence>
<keyword evidence="7" id="KW-0808">Transferase</keyword>
<evidence type="ECO:0000256" key="15">
    <source>
        <dbReference type="SAM" id="Phobius"/>
    </source>
</evidence>
<dbReference type="CDD" id="cd00075">
    <property type="entry name" value="HATPase"/>
    <property type="match status" value="1"/>
</dbReference>
<evidence type="ECO:0000259" key="17">
    <source>
        <dbReference type="PROSITE" id="PS50885"/>
    </source>
</evidence>
<dbReference type="RefSeq" id="WP_330929523.1">
    <property type="nucleotide sequence ID" value="NZ_CP119075.1"/>
</dbReference>
<dbReference type="PANTHER" id="PTHR44936:SF5">
    <property type="entry name" value="SENSOR HISTIDINE KINASE ENVZ"/>
    <property type="match status" value="1"/>
</dbReference>
<dbReference type="Gene3D" id="3.30.565.10">
    <property type="entry name" value="Histidine kinase-like ATPase, C-terminal domain"/>
    <property type="match status" value="1"/>
</dbReference>
<evidence type="ECO:0000256" key="3">
    <source>
        <dbReference type="ARBA" id="ARBA00012438"/>
    </source>
</evidence>
<feature type="domain" description="Histidine kinase" evidence="16">
    <location>
        <begin position="236"/>
        <end position="432"/>
    </location>
</feature>
<feature type="transmembrane region" description="Helical" evidence="15">
    <location>
        <begin position="12"/>
        <end position="35"/>
    </location>
</feature>
<keyword evidence="19" id="KW-1185">Reference proteome</keyword>
<feature type="domain" description="HAMP" evidence="17">
    <location>
        <begin position="176"/>
        <end position="228"/>
    </location>
</feature>
<protein>
    <recommendedName>
        <fullName evidence="3">histidine kinase</fullName>
        <ecNumber evidence="3">2.7.13.3</ecNumber>
    </recommendedName>
</protein>
<dbReference type="InterPro" id="IPR050980">
    <property type="entry name" value="2C_sensor_his_kinase"/>
</dbReference>
<dbReference type="GO" id="GO:0000155">
    <property type="term" value="F:phosphorelay sensor kinase activity"/>
    <property type="evidence" value="ECO:0007669"/>
    <property type="project" value="InterPro"/>
</dbReference>
<keyword evidence="13" id="KW-0902">Two-component regulatory system</keyword>
<dbReference type="EMBL" id="CP119075">
    <property type="protein sequence ID" value="WED65137.1"/>
    <property type="molecule type" value="Genomic_DNA"/>
</dbReference>
<dbReference type="InterPro" id="IPR003660">
    <property type="entry name" value="HAMP_dom"/>
</dbReference>
<evidence type="ECO:0000256" key="2">
    <source>
        <dbReference type="ARBA" id="ARBA00004429"/>
    </source>
</evidence>
<evidence type="ECO:0000256" key="4">
    <source>
        <dbReference type="ARBA" id="ARBA00022475"/>
    </source>
</evidence>
<dbReference type="Pfam" id="PF00672">
    <property type="entry name" value="HAMP"/>
    <property type="match status" value="1"/>
</dbReference>
<dbReference type="InterPro" id="IPR003661">
    <property type="entry name" value="HisK_dim/P_dom"/>
</dbReference>
<evidence type="ECO:0000259" key="16">
    <source>
        <dbReference type="PROSITE" id="PS50109"/>
    </source>
</evidence>
<dbReference type="CDD" id="cd00082">
    <property type="entry name" value="HisKA"/>
    <property type="match status" value="1"/>
</dbReference>
<dbReference type="InterPro" id="IPR003594">
    <property type="entry name" value="HATPase_dom"/>
</dbReference>
<evidence type="ECO:0000256" key="5">
    <source>
        <dbReference type="ARBA" id="ARBA00022519"/>
    </source>
</evidence>
<keyword evidence="5" id="KW-0997">Cell inner membrane</keyword>
<dbReference type="InterPro" id="IPR005467">
    <property type="entry name" value="His_kinase_dom"/>
</dbReference>
<evidence type="ECO:0000256" key="8">
    <source>
        <dbReference type="ARBA" id="ARBA00022692"/>
    </source>
</evidence>
<feature type="transmembrane region" description="Helical" evidence="15">
    <location>
        <begin position="157"/>
        <end position="176"/>
    </location>
</feature>
<evidence type="ECO:0000256" key="9">
    <source>
        <dbReference type="ARBA" id="ARBA00022741"/>
    </source>
</evidence>
<dbReference type="Proteomes" id="UP001218638">
    <property type="component" value="Chromosome"/>
</dbReference>